<evidence type="ECO:0000256" key="1">
    <source>
        <dbReference type="SAM" id="SignalP"/>
    </source>
</evidence>
<dbReference type="EMBL" id="BDGG01000009">
    <property type="protein sequence ID" value="GAV02991.1"/>
    <property type="molecule type" value="Genomic_DNA"/>
</dbReference>
<keyword evidence="3" id="KW-1185">Reference proteome</keyword>
<evidence type="ECO:0000313" key="3">
    <source>
        <dbReference type="Proteomes" id="UP000186922"/>
    </source>
</evidence>
<name>A0A1D1VPV3_RAMVA</name>
<evidence type="ECO:0000313" key="2">
    <source>
        <dbReference type="EMBL" id="GAV02991.1"/>
    </source>
</evidence>
<keyword evidence="1" id="KW-0732">Signal</keyword>
<dbReference type="OrthoDB" id="10038915at2759"/>
<comment type="caution">
    <text evidence="2">The sequence shown here is derived from an EMBL/GenBank/DDBJ whole genome shotgun (WGS) entry which is preliminary data.</text>
</comment>
<dbReference type="AlphaFoldDB" id="A0A1D1VPV3"/>
<feature type="signal peptide" evidence="1">
    <location>
        <begin position="1"/>
        <end position="16"/>
    </location>
</feature>
<feature type="chain" id="PRO_5008898700" description="DUF19 domain-containing protein" evidence="1">
    <location>
        <begin position="17"/>
        <end position="259"/>
    </location>
</feature>
<reference evidence="2 3" key="1">
    <citation type="journal article" date="2016" name="Nat. Commun.">
        <title>Extremotolerant tardigrade genome and improved radiotolerance of human cultured cells by tardigrade-unique protein.</title>
        <authorList>
            <person name="Hashimoto T."/>
            <person name="Horikawa D.D."/>
            <person name="Saito Y."/>
            <person name="Kuwahara H."/>
            <person name="Kozuka-Hata H."/>
            <person name="Shin-I T."/>
            <person name="Minakuchi Y."/>
            <person name="Ohishi K."/>
            <person name="Motoyama A."/>
            <person name="Aizu T."/>
            <person name="Enomoto A."/>
            <person name="Kondo K."/>
            <person name="Tanaka S."/>
            <person name="Hara Y."/>
            <person name="Koshikawa S."/>
            <person name="Sagara H."/>
            <person name="Miura T."/>
            <person name="Yokobori S."/>
            <person name="Miyagawa K."/>
            <person name="Suzuki Y."/>
            <person name="Kubo T."/>
            <person name="Oyama M."/>
            <person name="Kohara Y."/>
            <person name="Fujiyama A."/>
            <person name="Arakawa K."/>
            <person name="Katayama T."/>
            <person name="Toyoda A."/>
            <person name="Kunieda T."/>
        </authorList>
    </citation>
    <scope>NUCLEOTIDE SEQUENCE [LARGE SCALE GENOMIC DNA]</scope>
    <source>
        <strain evidence="2 3">YOKOZUNA-1</strain>
    </source>
</reference>
<gene>
    <name evidence="2" type="primary">RvY_13484</name>
    <name evidence="2" type="synonym">RvY_13484.1</name>
    <name evidence="2" type="ORF">RvY_13484-1</name>
</gene>
<protein>
    <recommendedName>
        <fullName evidence="4">DUF19 domain-containing protein</fullName>
    </recommendedName>
</protein>
<organism evidence="2 3">
    <name type="scientific">Ramazzottius varieornatus</name>
    <name type="common">Water bear</name>
    <name type="synonym">Tardigrade</name>
    <dbReference type="NCBI Taxonomy" id="947166"/>
    <lineage>
        <taxon>Eukaryota</taxon>
        <taxon>Metazoa</taxon>
        <taxon>Ecdysozoa</taxon>
        <taxon>Tardigrada</taxon>
        <taxon>Eutardigrada</taxon>
        <taxon>Parachela</taxon>
        <taxon>Hypsibioidea</taxon>
        <taxon>Ramazzottiidae</taxon>
        <taxon>Ramazzottius</taxon>
    </lineage>
</organism>
<accession>A0A1D1VPV3</accession>
<proteinExistence type="predicted"/>
<sequence>MLFLACLDLTFALVLTLNIFPLALPNKNGILHHKQRWHSAEQCTNEFATCFALLSKDGGFLGQLLYGRGEQHHRASLARERLPHTISLYCRSLNDGLACVDSALRGCQVLIEKDIIKKVRIFMRSFRQIDLCTKPTYQQAFIDHDECFLGLRTQPVQVECVHHLVAKMNAAQHKALQASQDASLDFLFVEYCRAFQAFLDCAVDDLTRKCGPRGRDLVLHTLYQVMGFEGRKRTCDVQIRSNDIFSGEEDITRLISFVP</sequence>
<evidence type="ECO:0008006" key="4">
    <source>
        <dbReference type="Google" id="ProtNLM"/>
    </source>
</evidence>
<dbReference type="Proteomes" id="UP000186922">
    <property type="component" value="Unassembled WGS sequence"/>
</dbReference>